<dbReference type="PANTHER" id="PTHR24292:SF100">
    <property type="entry name" value="CYTOCHROME P450 6A16, ISOFORM B-RELATED"/>
    <property type="match status" value="1"/>
</dbReference>
<evidence type="ECO:0000313" key="17">
    <source>
        <dbReference type="Proteomes" id="UP001162156"/>
    </source>
</evidence>
<accession>A0AAV8XZA1</accession>
<evidence type="ECO:0000256" key="1">
    <source>
        <dbReference type="ARBA" id="ARBA00001971"/>
    </source>
</evidence>
<keyword evidence="9 14" id="KW-0560">Oxidoreductase</keyword>
<dbReference type="InterPro" id="IPR017972">
    <property type="entry name" value="Cyt_P450_CS"/>
</dbReference>
<name>A0AAV8XZA1_9CUCU</name>
<dbReference type="GO" id="GO:0004497">
    <property type="term" value="F:monooxygenase activity"/>
    <property type="evidence" value="ECO:0007669"/>
    <property type="project" value="UniProtKB-KW"/>
</dbReference>
<evidence type="ECO:0000256" key="15">
    <source>
        <dbReference type="SAM" id="Coils"/>
    </source>
</evidence>
<comment type="similarity">
    <text evidence="4 14">Belongs to the cytochrome P450 family.</text>
</comment>
<evidence type="ECO:0008006" key="18">
    <source>
        <dbReference type="Google" id="ProtNLM"/>
    </source>
</evidence>
<dbReference type="GO" id="GO:0005506">
    <property type="term" value="F:iron ion binding"/>
    <property type="evidence" value="ECO:0007669"/>
    <property type="project" value="InterPro"/>
</dbReference>
<dbReference type="CDD" id="cd11056">
    <property type="entry name" value="CYP6-like"/>
    <property type="match status" value="1"/>
</dbReference>
<keyword evidence="17" id="KW-1185">Reference proteome</keyword>
<proteinExistence type="inferred from homology"/>
<dbReference type="GO" id="GO:0005789">
    <property type="term" value="C:endoplasmic reticulum membrane"/>
    <property type="evidence" value="ECO:0007669"/>
    <property type="project" value="UniProtKB-SubCell"/>
</dbReference>
<dbReference type="InterPro" id="IPR001128">
    <property type="entry name" value="Cyt_P450"/>
</dbReference>
<dbReference type="Gene3D" id="3.30.70.1820">
    <property type="entry name" value="L1 transposable element, RRM domain"/>
    <property type="match status" value="1"/>
</dbReference>
<dbReference type="Proteomes" id="UP001162156">
    <property type="component" value="Unassembled WGS sequence"/>
</dbReference>
<dbReference type="Pfam" id="PF00067">
    <property type="entry name" value="p450"/>
    <property type="match status" value="1"/>
</dbReference>
<keyword evidence="10 13" id="KW-0408">Iron</keyword>
<comment type="subcellular location">
    <subcellularLocation>
        <location evidence="3">Endoplasmic reticulum membrane</location>
        <topology evidence="3">Peripheral membrane protein</topology>
    </subcellularLocation>
    <subcellularLocation>
        <location evidence="2">Microsome membrane</location>
        <topology evidence="2">Peripheral membrane protein</topology>
    </subcellularLocation>
</comment>
<dbReference type="GO" id="GO:0016705">
    <property type="term" value="F:oxidoreductase activity, acting on paired donors, with incorporation or reduction of molecular oxygen"/>
    <property type="evidence" value="ECO:0007669"/>
    <property type="project" value="InterPro"/>
</dbReference>
<evidence type="ECO:0000256" key="11">
    <source>
        <dbReference type="ARBA" id="ARBA00023033"/>
    </source>
</evidence>
<dbReference type="PROSITE" id="PS00086">
    <property type="entry name" value="CYTOCHROME_P450"/>
    <property type="match status" value="1"/>
</dbReference>
<dbReference type="AlphaFoldDB" id="A0AAV8XZA1"/>
<keyword evidence="15" id="KW-0175">Coiled coil</keyword>
<evidence type="ECO:0000256" key="8">
    <source>
        <dbReference type="ARBA" id="ARBA00022848"/>
    </source>
</evidence>
<sequence length="417" mass="48510">MDLFSDVESLSMEEKVNIILKTVIKTSVDLNSLTDSVNELKVENKQLKTKINDLENKINTLEYQNKENYLIFYGIMEMDNETTNNLEEQILEIILEKVGVDDVSTEKIEKVYRMGTNTNKKRPVAVKFLNYKIKYLIYKNARNLKDSGYAISLYYSIKDQEDRKKLLPYLIKARTGKKVNDKIYLKRDMLVINKEMLTLEQCDGTTLTIPEIAAQCLIFFTAGFETSSTTMSFALYELATHQEMQEKVRKEINTVFAKHDNQMTYDSLSELKYMKQVIDETLRKYPPVPLTTRQCVKDYKVPDEDVIIEKGTIVMIPISGIHHDEDYYKNPEVFDPERFNEENIAQRPKYTHLPFGEGPRICIGERFGIMQTKVGLTCLLRNFRVKLNEKTQIPLKMSTKQFLSAAEGDIWLNIEKL</sequence>
<keyword evidence="11 14" id="KW-0503">Monooxygenase</keyword>
<evidence type="ECO:0000256" key="4">
    <source>
        <dbReference type="ARBA" id="ARBA00010617"/>
    </source>
</evidence>
<comment type="caution">
    <text evidence="16">The sequence shown here is derived from an EMBL/GenBank/DDBJ whole genome shotgun (WGS) entry which is preliminary data.</text>
</comment>
<keyword evidence="7" id="KW-0256">Endoplasmic reticulum</keyword>
<feature type="coiled-coil region" evidence="15">
    <location>
        <begin position="30"/>
        <end position="64"/>
    </location>
</feature>
<evidence type="ECO:0000256" key="13">
    <source>
        <dbReference type="PIRSR" id="PIRSR602401-1"/>
    </source>
</evidence>
<evidence type="ECO:0000256" key="7">
    <source>
        <dbReference type="ARBA" id="ARBA00022824"/>
    </source>
</evidence>
<dbReference type="PANTHER" id="PTHR24292">
    <property type="entry name" value="CYTOCHROME P450"/>
    <property type="match status" value="1"/>
</dbReference>
<evidence type="ECO:0000256" key="2">
    <source>
        <dbReference type="ARBA" id="ARBA00004174"/>
    </source>
</evidence>
<evidence type="ECO:0000256" key="3">
    <source>
        <dbReference type="ARBA" id="ARBA00004406"/>
    </source>
</evidence>
<dbReference type="InterPro" id="IPR036396">
    <property type="entry name" value="Cyt_P450_sf"/>
</dbReference>
<gene>
    <name evidence="16" type="ORF">NQ314_009515</name>
</gene>
<dbReference type="InterPro" id="IPR050476">
    <property type="entry name" value="Insect_CytP450_Detox"/>
</dbReference>
<keyword evidence="6 13" id="KW-0479">Metal-binding</keyword>
<protein>
    <recommendedName>
        <fullName evidence="18">Cytochrome P450</fullName>
    </recommendedName>
</protein>
<dbReference type="GO" id="GO:0020037">
    <property type="term" value="F:heme binding"/>
    <property type="evidence" value="ECO:0007669"/>
    <property type="project" value="InterPro"/>
</dbReference>
<dbReference type="PRINTS" id="PR00385">
    <property type="entry name" value="P450"/>
</dbReference>
<feature type="binding site" description="axial binding residue" evidence="13">
    <location>
        <position position="362"/>
    </location>
    <ligand>
        <name>heme</name>
        <dbReference type="ChEBI" id="CHEBI:30413"/>
    </ligand>
    <ligandPart>
        <name>Fe</name>
        <dbReference type="ChEBI" id="CHEBI:18248"/>
    </ligandPart>
</feature>
<keyword evidence="12" id="KW-0472">Membrane</keyword>
<dbReference type="PRINTS" id="PR00463">
    <property type="entry name" value="EP450I"/>
</dbReference>
<dbReference type="EMBL" id="JANEYF010002614">
    <property type="protein sequence ID" value="KAJ8944238.1"/>
    <property type="molecule type" value="Genomic_DNA"/>
</dbReference>
<evidence type="ECO:0000256" key="12">
    <source>
        <dbReference type="ARBA" id="ARBA00023136"/>
    </source>
</evidence>
<comment type="cofactor">
    <cofactor evidence="1 13">
        <name>heme</name>
        <dbReference type="ChEBI" id="CHEBI:30413"/>
    </cofactor>
</comment>
<evidence type="ECO:0000256" key="5">
    <source>
        <dbReference type="ARBA" id="ARBA00022617"/>
    </source>
</evidence>
<dbReference type="InterPro" id="IPR002401">
    <property type="entry name" value="Cyt_P450_E_grp-I"/>
</dbReference>
<dbReference type="SUPFAM" id="SSF48264">
    <property type="entry name" value="Cytochrome P450"/>
    <property type="match status" value="1"/>
</dbReference>
<evidence type="ECO:0000313" key="16">
    <source>
        <dbReference type="EMBL" id="KAJ8944238.1"/>
    </source>
</evidence>
<evidence type="ECO:0000256" key="14">
    <source>
        <dbReference type="RuleBase" id="RU000461"/>
    </source>
</evidence>
<dbReference type="Gene3D" id="1.10.630.10">
    <property type="entry name" value="Cytochrome P450"/>
    <property type="match status" value="1"/>
</dbReference>
<keyword evidence="5 13" id="KW-0349">Heme</keyword>
<reference evidence="16" key="1">
    <citation type="journal article" date="2023" name="Insect Mol. Biol.">
        <title>Genome sequencing provides insights into the evolution of gene families encoding plant cell wall-degrading enzymes in longhorned beetles.</title>
        <authorList>
            <person name="Shin N.R."/>
            <person name="Okamura Y."/>
            <person name="Kirsch R."/>
            <person name="Pauchet Y."/>
        </authorList>
    </citation>
    <scope>NUCLEOTIDE SEQUENCE</scope>
    <source>
        <strain evidence="16">RBIC_L_NR</strain>
    </source>
</reference>
<evidence type="ECO:0000256" key="6">
    <source>
        <dbReference type="ARBA" id="ARBA00022723"/>
    </source>
</evidence>
<evidence type="ECO:0000256" key="9">
    <source>
        <dbReference type="ARBA" id="ARBA00023002"/>
    </source>
</evidence>
<evidence type="ECO:0000256" key="10">
    <source>
        <dbReference type="ARBA" id="ARBA00023004"/>
    </source>
</evidence>
<organism evidence="16 17">
    <name type="scientific">Rhamnusium bicolor</name>
    <dbReference type="NCBI Taxonomy" id="1586634"/>
    <lineage>
        <taxon>Eukaryota</taxon>
        <taxon>Metazoa</taxon>
        <taxon>Ecdysozoa</taxon>
        <taxon>Arthropoda</taxon>
        <taxon>Hexapoda</taxon>
        <taxon>Insecta</taxon>
        <taxon>Pterygota</taxon>
        <taxon>Neoptera</taxon>
        <taxon>Endopterygota</taxon>
        <taxon>Coleoptera</taxon>
        <taxon>Polyphaga</taxon>
        <taxon>Cucujiformia</taxon>
        <taxon>Chrysomeloidea</taxon>
        <taxon>Cerambycidae</taxon>
        <taxon>Lepturinae</taxon>
        <taxon>Rhagiini</taxon>
        <taxon>Rhamnusium</taxon>
    </lineage>
</organism>
<keyword evidence="8" id="KW-0492">Microsome</keyword>